<evidence type="ECO:0008006" key="2">
    <source>
        <dbReference type="Google" id="ProtNLM"/>
    </source>
</evidence>
<gene>
    <name evidence="1" type="ORF">JTBM06_V1_330007</name>
</gene>
<accession>A0A7D9H4A4</accession>
<organism evidence="1">
    <name type="scientific">uncultured Woeseiaceae bacterium</name>
    <dbReference type="NCBI Taxonomy" id="1983305"/>
    <lineage>
        <taxon>Bacteria</taxon>
        <taxon>Pseudomonadati</taxon>
        <taxon>Pseudomonadota</taxon>
        <taxon>Gammaproteobacteria</taxon>
        <taxon>Woeseiales</taxon>
        <taxon>Woeseiaceae</taxon>
        <taxon>environmental samples</taxon>
    </lineage>
</organism>
<dbReference type="GO" id="GO:0006777">
    <property type="term" value="P:Mo-molybdopterin cofactor biosynthetic process"/>
    <property type="evidence" value="ECO:0007669"/>
    <property type="project" value="InterPro"/>
</dbReference>
<dbReference type="InterPro" id="IPR036522">
    <property type="entry name" value="MoaC_sf"/>
</dbReference>
<protein>
    <recommendedName>
        <fullName evidence="2">Cyclic pyranopterin monophosphate synthase</fullName>
    </recommendedName>
</protein>
<dbReference type="SUPFAM" id="SSF55040">
    <property type="entry name" value="Molybdenum cofactor biosynthesis protein C, MoaC"/>
    <property type="match status" value="1"/>
</dbReference>
<dbReference type="AlphaFoldDB" id="A0A7D9H4A4"/>
<dbReference type="EMBL" id="LR633967">
    <property type="protein sequence ID" value="VUX56144.1"/>
    <property type="molecule type" value="Genomic_DNA"/>
</dbReference>
<dbReference type="Gene3D" id="3.30.70.640">
    <property type="entry name" value="Molybdopterin cofactor biosynthesis C (MoaC) domain"/>
    <property type="match status" value="1"/>
</dbReference>
<proteinExistence type="predicted"/>
<name>A0A7D9H4A4_9GAMM</name>
<evidence type="ECO:0000313" key="1">
    <source>
        <dbReference type="EMBL" id="VUX56144.1"/>
    </source>
</evidence>
<sequence length="52" mass="5880">MVNDEAYMCKAVDRGMVMSRIQLVEKSGTKPGTWRHSDHEGRLGLVPTFSRT</sequence>
<reference evidence="1" key="1">
    <citation type="submission" date="2019-07" db="EMBL/GenBank/DDBJ databases">
        <authorList>
            <person name="Weber M."/>
            <person name="Kostadinov I."/>
            <person name="Kostadinov D I."/>
        </authorList>
    </citation>
    <scope>NUCLEOTIDE SEQUENCE</scope>
    <source>
        <strain evidence="1">Gfbio:sag-sample-m06:053724c1-46a9-4a36-b237-ea2bf867836b</strain>
    </source>
</reference>